<dbReference type="Pfam" id="PF00400">
    <property type="entry name" value="WD40"/>
    <property type="match status" value="6"/>
</dbReference>
<dbReference type="InterPro" id="IPR019775">
    <property type="entry name" value="WD40_repeat_CS"/>
</dbReference>
<accession>C1MNJ3</accession>
<evidence type="ECO:0000256" key="6">
    <source>
        <dbReference type="SAM" id="MobiDB-lite"/>
    </source>
</evidence>
<evidence type="ECO:0000256" key="5">
    <source>
        <dbReference type="PROSITE-ProRule" id="PRU00221"/>
    </source>
</evidence>
<dbReference type="Gene3D" id="2.130.10.10">
    <property type="entry name" value="YVTN repeat-like/Quinoprotein amine dehydrogenase"/>
    <property type="match status" value="3"/>
</dbReference>
<dbReference type="InterPro" id="IPR015943">
    <property type="entry name" value="WD40/YVTN_repeat-like_dom_sf"/>
</dbReference>
<dbReference type="KEGG" id="mpp:MICPUCDRAFT_32073"/>
<dbReference type="PROSITE" id="PS50082">
    <property type="entry name" value="WD_REPEATS_2"/>
    <property type="match status" value="5"/>
</dbReference>
<dbReference type="PROSITE" id="PS00678">
    <property type="entry name" value="WD_REPEATS_1"/>
    <property type="match status" value="2"/>
</dbReference>
<evidence type="ECO:0000256" key="1">
    <source>
        <dbReference type="ARBA" id="ARBA00004496"/>
    </source>
</evidence>
<evidence type="ECO:0000313" key="7">
    <source>
        <dbReference type="EMBL" id="EEH58760.1"/>
    </source>
</evidence>
<dbReference type="GO" id="GO:0005737">
    <property type="term" value="C:cytoplasm"/>
    <property type="evidence" value="ECO:0007669"/>
    <property type="project" value="UniProtKB-SubCell"/>
</dbReference>
<feature type="repeat" description="WD" evidence="5">
    <location>
        <begin position="95"/>
        <end position="136"/>
    </location>
</feature>
<dbReference type="InterPro" id="IPR051179">
    <property type="entry name" value="WD_repeat_multifunction"/>
</dbReference>
<proteinExistence type="predicted"/>
<dbReference type="InterPro" id="IPR036322">
    <property type="entry name" value="WD40_repeat_dom_sf"/>
</dbReference>
<protein>
    <submittedName>
        <fullName evidence="7">Predicted protein</fullName>
    </submittedName>
</protein>
<dbReference type="STRING" id="564608.C1MNJ3"/>
<keyword evidence="8" id="KW-1185">Reference proteome</keyword>
<dbReference type="InterPro" id="IPR020472">
    <property type="entry name" value="WD40_PAC1"/>
</dbReference>
<dbReference type="OMA" id="GPDEVMW"/>
<dbReference type="SUPFAM" id="SSF50978">
    <property type="entry name" value="WD40 repeat-like"/>
    <property type="match status" value="1"/>
</dbReference>
<dbReference type="PANTHER" id="PTHR19857">
    <property type="entry name" value="MITOCHONDRIAL DIVISION PROTEIN 1-RELATED"/>
    <property type="match status" value="1"/>
</dbReference>
<feature type="repeat" description="WD" evidence="5">
    <location>
        <begin position="179"/>
        <end position="220"/>
    </location>
</feature>
<name>C1MNJ3_MICPC</name>
<dbReference type="PRINTS" id="PR00320">
    <property type="entry name" value="GPROTEINBRPT"/>
</dbReference>
<feature type="repeat" description="WD" evidence="5">
    <location>
        <begin position="361"/>
        <end position="395"/>
    </location>
</feature>
<dbReference type="FunFam" id="2.130.10.10:FF:000074">
    <property type="entry name" value="Angio-associated migratory cell protein-like protein"/>
    <property type="match status" value="1"/>
</dbReference>
<sequence>MSESDDETDDAAAAAAGGGDAIVDDRDAAGDAIVPPSDDAIAVVSSHAKPVFAVAWSPTAPDVFATGGGDDLAKLHRLSAAADGVSATVSASVDLRGHADTISDLAFNHDGALLASGGLDGRAMIWNAATGAAVRTLEGPGGGLEWVRWHPKGNVLLAGSEDYTAWMWNADDGAAMQIFAGHSNTVLCGGFSPDGKTVVTGSHDGSLRVWAPRTGECKTQFFGHPYHDGPVTCVDFHPTTEGLMLTGSEDNTARLISGVSGKVLGTLVAHAETLECVGLRRVLYTGPHTTAGDFPFAASGAIDGKLVCWDLNTLQPRNTLQHGGAVSALRWIPGTACLYSSSVDGAVRLWDTRVGTCTATRHGHAGPVLGFATSPDGALVATASDDRTSRVFKMA</sequence>
<dbReference type="AlphaFoldDB" id="C1MNJ3"/>
<feature type="repeat" description="WD" evidence="5">
    <location>
        <begin position="137"/>
        <end position="178"/>
    </location>
</feature>
<evidence type="ECO:0000313" key="8">
    <source>
        <dbReference type="Proteomes" id="UP000001876"/>
    </source>
</evidence>
<dbReference type="RefSeq" id="XP_003057115.1">
    <property type="nucleotide sequence ID" value="XM_003057069.1"/>
</dbReference>
<keyword evidence="3 5" id="KW-0853">WD repeat</keyword>
<evidence type="ECO:0000256" key="4">
    <source>
        <dbReference type="ARBA" id="ARBA00022737"/>
    </source>
</evidence>
<dbReference type="SMART" id="SM00320">
    <property type="entry name" value="WD40"/>
    <property type="match status" value="8"/>
</dbReference>
<feature type="repeat" description="WD" evidence="5">
    <location>
        <begin position="319"/>
        <end position="360"/>
    </location>
</feature>
<dbReference type="EMBL" id="GG663737">
    <property type="protein sequence ID" value="EEH58760.1"/>
    <property type="molecule type" value="Genomic_DNA"/>
</dbReference>
<comment type="subcellular location">
    <subcellularLocation>
        <location evidence="1">Cytoplasm</location>
    </subcellularLocation>
</comment>
<reference evidence="7 8" key="1">
    <citation type="journal article" date="2009" name="Science">
        <title>Green evolution and dynamic adaptations revealed by genomes of the marine picoeukaryotes Micromonas.</title>
        <authorList>
            <person name="Worden A.Z."/>
            <person name="Lee J.H."/>
            <person name="Mock T."/>
            <person name="Rouze P."/>
            <person name="Simmons M.P."/>
            <person name="Aerts A.L."/>
            <person name="Allen A.E."/>
            <person name="Cuvelier M.L."/>
            <person name="Derelle E."/>
            <person name="Everett M.V."/>
            <person name="Foulon E."/>
            <person name="Grimwood J."/>
            <person name="Gundlach H."/>
            <person name="Henrissat B."/>
            <person name="Napoli C."/>
            <person name="McDonald S.M."/>
            <person name="Parker M.S."/>
            <person name="Rombauts S."/>
            <person name="Salamov A."/>
            <person name="Von Dassow P."/>
            <person name="Badger J.H."/>
            <person name="Coutinho P.M."/>
            <person name="Demir E."/>
            <person name="Dubchak I."/>
            <person name="Gentemann C."/>
            <person name="Eikrem W."/>
            <person name="Gready J.E."/>
            <person name="John U."/>
            <person name="Lanier W."/>
            <person name="Lindquist E.A."/>
            <person name="Lucas S."/>
            <person name="Mayer K.F."/>
            <person name="Moreau H."/>
            <person name="Not F."/>
            <person name="Otillar R."/>
            <person name="Panaud O."/>
            <person name="Pangilinan J."/>
            <person name="Paulsen I."/>
            <person name="Piegu B."/>
            <person name="Poliakov A."/>
            <person name="Robbens S."/>
            <person name="Schmutz J."/>
            <person name="Toulza E."/>
            <person name="Wyss T."/>
            <person name="Zelensky A."/>
            <person name="Zhou K."/>
            <person name="Armbrust E.V."/>
            <person name="Bhattacharya D."/>
            <person name="Goodenough U.W."/>
            <person name="Van de Peer Y."/>
            <person name="Grigoriev I.V."/>
        </authorList>
    </citation>
    <scope>NUCLEOTIDE SEQUENCE [LARGE SCALE GENOMIC DNA]</scope>
    <source>
        <strain evidence="7 8">CCMP1545</strain>
    </source>
</reference>
<keyword evidence="4" id="KW-0677">Repeat</keyword>
<feature type="region of interest" description="Disordered" evidence="6">
    <location>
        <begin position="1"/>
        <end position="29"/>
    </location>
</feature>
<gene>
    <name evidence="7" type="ORF">MICPUCDRAFT_32073</name>
</gene>
<evidence type="ECO:0000256" key="3">
    <source>
        <dbReference type="ARBA" id="ARBA00022574"/>
    </source>
</evidence>
<dbReference type="CDD" id="cd00200">
    <property type="entry name" value="WD40"/>
    <property type="match status" value="1"/>
</dbReference>
<dbReference type="Proteomes" id="UP000001876">
    <property type="component" value="Unassembled WGS sequence"/>
</dbReference>
<dbReference type="PANTHER" id="PTHR19857:SF8">
    <property type="entry name" value="ANGIO-ASSOCIATED MIGRATORY CELL PROTEIN"/>
    <property type="match status" value="1"/>
</dbReference>
<evidence type="ECO:0000256" key="2">
    <source>
        <dbReference type="ARBA" id="ARBA00022490"/>
    </source>
</evidence>
<dbReference type="GeneID" id="9682554"/>
<dbReference type="InterPro" id="IPR001680">
    <property type="entry name" value="WD40_rpt"/>
</dbReference>
<organism evidence="8">
    <name type="scientific">Micromonas pusilla (strain CCMP1545)</name>
    <name type="common">Picoplanktonic green alga</name>
    <dbReference type="NCBI Taxonomy" id="564608"/>
    <lineage>
        <taxon>Eukaryota</taxon>
        <taxon>Viridiplantae</taxon>
        <taxon>Chlorophyta</taxon>
        <taxon>Mamiellophyceae</taxon>
        <taxon>Mamiellales</taxon>
        <taxon>Mamiellaceae</taxon>
        <taxon>Micromonas</taxon>
    </lineage>
</organism>
<dbReference type="eggNOG" id="KOG0296">
    <property type="taxonomic scope" value="Eukaryota"/>
</dbReference>
<dbReference type="OrthoDB" id="10261640at2759"/>
<dbReference type="PROSITE" id="PS50294">
    <property type="entry name" value="WD_REPEATS_REGION"/>
    <property type="match status" value="4"/>
</dbReference>
<feature type="compositionally biased region" description="Acidic residues" evidence="6">
    <location>
        <begin position="1"/>
        <end position="10"/>
    </location>
</feature>
<keyword evidence="2" id="KW-0963">Cytoplasm</keyword>